<feature type="region of interest" description="Disordered" evidence="1">
    <location>
        <begin position="58"/>
        <end position="87"/>
    </location>
</feature>
<dbReference type="Proteomes" id="UP000836597">
    <property type="component" value="Chromosome"/>
</dbReference>
<feature type="compositionally biased region" description="Basic residues" evidence="1">
    <location>
        <begin position="1"/>
        <end position="10"/>
    </location>
</feature>
<reference evidence="2" key="2">
    <citation type="submission" date="2020-01" db="EMBL/GenBank/DDBJ databases">
        <authorList>
            <person name="Hornung B."/>
        </authorList>
    </citation>
    <scope>NUCLEOTIDE SEQUENCE</scope>
    <source>
        <strain evidence="2">PacBioINE</strain>
    </source>
</reference>
<evidence type="ECO:0000313" key="4">
    <source>
        <dbReference type="Proteomes" id="UP001071230"/>
    </source>
</evidence>
<evidence type="ECO:0000313" key="3">
    <source>
        <dbReference type="EMBL" id="CEJ08981.1"/>
    </source>
</evidence>
<keyword evidence="4" id="KW-1185">Reference proteome</keyword>
<evidence type="ECO:0000313" key="2">
    <source>
        <dbReference type="EMBL" id="CAA7603022.1"/>
    </source>
</evidence>
<accession>A0A8S0WHZ6</accession>
<dbReference type="EMBL" id="LR746496">
    <property type="protein sequence ID" value="CAA7603022.1"/>
    <property type="molecule type" value="Genomic_DNA"/>
</dbReference>
<evidence type="ECO:0000256" key="1">
    <source>
        <dbReference type="SAM" id="MobiDB-lite"/>
    </source>
</evidence>
<name>A0A8S0WHZ6_9FIRM</name>
<sequence>MRKRQTRGCRRSLPGILVNEGRMPEQDPKRMDRNENRDDEAERMVGWRGSECHGIVDADGSLKAEGRSGNARNRGFARNRDRRGAGA</sequence>
<dbReference type="Proteomes" id="UP001071230">
    <property type="component" value="Unassembled WGS sequence"/>
</dbReference>
<reference evidence="3" key="1">
    <citation type="submission" date="2014-11" db="EMBL/GenBank/DDBJ databases">
        <authorList>
            <person name="Hornung B.V."/>
        </authorList>
    </citation>
    <scope>NUCLEOTIDE SEQUENCE</scope>
    <source>
        <strain evidence="3">INE</strain>
    </source>
</reference>
<feature type="region of interest" description="Disordered" evidence="1">
    <location>
        <begin position="1"/>
        <end position="43"/>
    </location>
</feature>
<dbReference type="AlphaFoldDB" id="A0A8S0WHZ6"/>
<gene>
    <name evidence="3" type="ORF">DEACI_3463</name>
    <name evidence="2" type="ORF">DEACI_3845</name>
</gene>
<dbReference type="EMBL" id="CDGJ01000109">
    <property type="protein sequence ID" value="CEJ08981.1"/>
    <property type="molecule type" value="Genomic_DNA"/>
</dbReference>
<feature type="compositionally biased region" description="Basic and acidic residues" evidence="1">
    <location>
        <begin position="78"/>
        <end position="87"/>
    </location>
</feature>
<feature type="compositionally biased region" description="Basic and acidic residues" evidence="1">
    <location>
        <begin position="22"/>
        <end position="43"/>
    </location>
</feature>
<dbReference type="KEGG" id="aacx:DEACI_3845"/>
<organism evidence="2">
    <name type="scientific">Acididesulfobacillus acetoxydans</name>
    <dbReference type="NCBI Taxonomy" id="1561005"/>
    <lineage>
        <taxon>Bacteria</taxon>
        <taxon>Bacillati</taxon>
        <taxon>Bacillota</taxon>
        <taxon>Clostridia</taxon>
        <taxon>Eubacteriales</taxon>
        <taxon>Peptococcaceae</taxon>
        <taxon>Acididesulfobacillus</taxon>
    </lineage>
</organism>
<proteinExistence type="predicted"/>
<protein>
    <submittedName>
        <fullName evidence="2">Uncharacterized protein</fullName>
    </submittedName>
</protein>